<dbReference type="PIRSF" id="PIRSF015582">
    <property type="entry name" value="Cit_lyase_B"/>
    <property type="match status" value="1"/>
</dbReference>
<dbReference type="PANTHER" id="PTHR32308">
    <property type="entry name" value="LYASE BETA SUBUNIT, PUTATIVE (AFU_ORTHOLOGUE AFUA_4G13030)-RELATED"/>
    <property type="match status" value="1"/>
</dbReference>
<comment type="caution">
    <text evidence="5">The sequence shown here is derived from an EMBL/GenBank/DDBJ whole genome shotgun (WGS) entry which is preliminary data.</text>
</comment>
<accession>A0ABW5UZ16</accession>
<keyword evidence="5" id="KW-0456">Lyase</keyword>
<dbReference type="InterPro" id="IPR040442">
    <property type="entry name" value="Pyrv_kinase-like_dom_sf"/>
</dbReference>
<evidence type="ECO:0000256" key="2">
    <source>
        <dbReference type="ARBA" id="ARBA00022723"/>
    </source>
</evidence>
<reference evidence="6" key="1">
    <citation type="journal article" date="2019" name="Int. J. Syst. Evol. Microbiol.">
        <title>The Global Catalogue of Microorganisms (GCM) 10K type strain sequencing project: providing services to taxonomists for standard genome sequencing and annotation.</title>
        <authorList>
            <consortium name="The Broad Institute Genomics Platform"/>
            <consortium name="The Broad Institute Genome Sequencing Center for Infectious Disease"/>
            <person name="Wu L."/>
            <person name="Ma J."/>
        </authorList>
    </citation>
    <scope>NUCLEOTIDE SEQUENCE [LARGE SCALE GENOMIC DNA]</scope>
    <source>
        <strain evidence="6">TISTR 1514</strain>
    </source>
</reference>
<dbReference type="InterPro" id="IPR005000">
    <property type="entry name" value="Aldolase/citrate-lyase_domain"/>
</dbReference>
<proteinExistence type="predicted"/>
<dbReference type="GO" id="GO:0016829">
    <property type="term" value="F:lyase activity"/>
    <property type="evidence" value="ECO:0007669"/>
    <property type="project" value="UniProtKB-KW"/>
</dbReference>
<dbReference type="Proteomes" id="UP001597492">
    <property type="component" value="Unassembled WGS sequence"/>
</dbReference>
<organism evidence="5 6">
    <name type="scientific">Gulosibacter faecalis</name>
    <dbReference type="NCBI Taxonomy" id="272240"/>
    <lineage>
        <taxon>Bacteria</taxon>
        <taxon>Bacillati</taxon>
        <taxon>Actinomycetota</taxon>
        <taxon>Actinomycetes</taxon>
        <taxon>Micrococcales</taxon>
        <taxon>Microbacteriaceae</taxon>
        <taxon>Gulosibacter</taxon>
    </lineage>
</organism>
<dbReference type="RefSeq" id="WP_019619140.1">
    <property type="nucleotide sequence ID" value="NZ_JBHUNE010000007.1"/>
</dbReference>
<feature type="domain" description="HpcH/HpaI aldolase/citrate lyase" evidence="4">
    <location>
        <begin position="28"/>
        <end position="218"/>
    </location>
</feature>
<dbReference type="InterPro" id="IPR011206">
    <property type="entry name" value="Citrate_lyase_beta/mcl1/mcl2"/>
</dbReference>
<dbReference type="SUPFAM" id="SSF51621">
    <property type="entry name" value="Phosphoenolpyruvate/pyruvate domain"/>
    <property type="match status" value="1"/>
</dbReference>
<dbReference type="PANTHER" id="PTHR32308:SF10">
    <property type="entry name" value="CITRATE LYASE SUBUNIT BETA"/>
    <property type="match status" value="1"/>
</dbReference>
<dbReference type="EMBL" id="JBHUNE010000007">
    <property type="protein sequence ID" value="MFD2758729.1"/>
    <property type="molecule type" value="Genomic_DNA"/>
</dbReference>
<evidence type="ECO:0000259" key="4">
    <source>
        <dbReference type="Pfam" id="PF03328"/>
    </source>
</evidence>
<comment type="cofactor">
    <cofactor evidence="1">
        <name>Mg(2+)</name>
        <dbReference type="ChEBI" id="CHEBI:18420"/>
    </cofactor>
</comment>
<evidence type="ECO:0000256" key="1">
    <source>
        <dbReference type="ARBA" id="ARBA00001946"/>
    </source>
</evidence>
<name>A0ABW5UZ16_9MICO</name>
<gene>
    <name evidence="5" type="ORF">ACFSW7_10120</name>
</gene>
<dbReference type="Pfam" id="PF03328">
    <property type="entry name" value="HpcH_HpaI"/>
    <property type="match status" value="1"/>
</dbReference>
<dbReference type="InterPro" id="IPR015813">
    <property type="entry name" value="Pyrv/PenolPyrv_kinase-like_dom"/>
</dbReference>
<sequence>MSESPKQKLEVPPEISRSWLLLSARATNKFDAARASRTDQVILDCEDGVDTNYKDEARDDVLTWFAQGGKAWVRINPRSTDFWKADVEALAGVDGLQGVMLAKVEYADEVTETFERLGESTPVIPLIESALGIESAVDIAKAKGVFRLAFGSGDYRRDTGTEATDLAMSYPRSRLTTASAIAGLTGPIDGPTVSKSHPIIREQSETAVSLGLTGKLCLDVNQLPVINECFSPPPADVGWARDFIEEFNARGRIVRDGSDLPRLKRAERIDSLARAFGIEPVRF</sequence>
<evidence type="ECO:0000313" key="5">
    <source>
        <dbReference type="EMBL" id="MFD2758729.1"/>
    </source>
</evidence>
<dbReference type="Gene3D" id="3.20.20.60">
    <property type="entry name" value="Phosphoenolpyruvate-binding domains"/>
    <property type="match status" value="1"/>
</dbReference>
<keyword evidence="3" id="KW-0460">Magnesium</keyword>
<protein>
    <submittedName>
        <fullName evidence="5">HpcH/HpaI aldolase/citrate lyase family protein</fullName>
    </submittedName>
</protein>
<evidence type="ECO:0000256" key="3">
    <source>
        <dbReference type="ARBA" id="ARBA00022842"/>
    </source>
</evidence>
<keyword evidence="2" id="KW-0479">Metal-binding</keyword>
<keyword evidence="6" id="KW-1185">Reference proteome</keyword>
<evidence type="ECO:0000313" key="6">
    <source>
        <dbReference type="Proteomes" id="UP001597492"/>
    </source>
</evidence>